<gene>
    <name evidence="1" type="ORF">ACHAXA_009634</name>
</gene>
<comment type="caution">
    <text evidence="1">The sequence shown here is derived from an EMBL/GenBank/DDBJ whole genome shotgun (WGS) entry which is preliminary data.</text>
</comment>
<dbReference type="AlphaFoldDB" id="A0ABD3SEG1"/>
<accession>A0ABD3SEG1</accession>
<proteinExistence type="predicted"/>
<name>A0ABD3SEG1_9STRA</name>
<reference evidence="1 2" key="1">
    <citation type="submission" date="2024-10" db="EMBL/GenBank/DDBJ databases">
        <title>Updated reference genomes for cyclostephanoid diatoms.</title>
        <authorList>
            <person name="Roberts W.R."/>
            <person name="Alverson A.J."/>
        </authorList>
    </citation>
    <scope>NUCLEOTIDE SEQUENCE [LARGE SCALE GENOMIC DNA]</scope>
    <source>
        <strain evidence="1 2">AJA228-03</strain>
    </source>
</reference>
<organism evidence="1 2">
    <name type="scientific">Cyclostephanos tholiformis</name>
    <dbReference type="NCBI Taxonomy" id="382380"/>
    <lineage>
        <taxon>Eukaryota</taxon>
        <taxon>Sar</taxon>
        <taxon>Stramenopiles</taxon>
        <taxon>Ochrophyta</taxon>
        <taxon>Bacillariophyta</taxon>
        <taxon>Coscinodiscophyceae</taxon>
        <taxon>Thalassiosirophycidae</taxon>
        <taxon>Stephanodiscales</taxon>
        <taxon>Stephanodiscaceae</taxon>
        <taxon>Cyclostephanos</taxon>
    </lineage>
</organism>
<dbReference type="Proteomes" id="UP001530377">
    <property type="component" value="Unassembled WGS sequence"/>
</dbReference>
<evidence type="ECO:0000313" key="2">
    <source>
        <dbReference type="Proteomes" id="UP001530377"/>
    </source>
</evidence>
<sequence length="165" mass="17781">MTKDEAHIVFGGFQLIKPSKARKDPELPAPYLYYSDRSLETYNRQRPEDALSPRPPRTANLMVSSPSASVDANADILASDLLRLCGPPSSFVAVDPSQHEDAFAMGHGIAIRLDKAVITEGGRRGPAADDWRAFAIPPVAIVITPLMAPIQTVAASNAFAGWNVQ</sequence>
<dbReference type="EMBL" id="JALLPB020000055">
    <property type="protein sequence ID" value="KAL3822760.1"/>
    <property type="molecule type" value="Genomic_DNA"/>
</dbReference>
<protein>
    <submittedName>
        <fullName evidence="1">Uncharacterized protein</fullName>
    </submittedName>
</protein>
<keyword evidence="2" id="KW-1185">Reference proteome</keyword>
<evidence type="ECO:0000313" key="1">
    <source>
        <dbReference type="EMBL" id="KAL3822760.1"/>
    </source>
</evidence>